<sequence>TVDVLVNNAGFATHGDLVAADAGRMQDQVQLNCAAVVDLTTRFLPGMVERRRGAVINVASTAAFQPVAHMAVYAASKAFVLSFTEAVWSEVKPHGVNVLALCPGSTETPFFDAVGAEEASFGKRRSPQQVVTTALRGLAAGRPSIVDGPANAFLASAQRFLPHRTVLGIAERAVRPRTSTTA</sequence>
<dbReference type="Proteomes" id="UP001597045">
    <property type="component" value="Unassembled WGS sequence"/>
</dbReference>
<dbReference type="PANTHER" id="PTHR44196">
    <property type="entry name" value="DEHYDROGENASE/REDUCTASE SDR FAMILY MEMBER 7B"/>
    <property type="match status" value="1"/>
</dbReference>
<comment type="caution">
    <text evidence="3">The sequence shown here is derived from an EMBL/GenBank/DDBJ whole genome shotgun (WGS) entry which is preliminary data.</text>
</comment>
<evidence type="ECO:0000256" key="1">
    <source>
        <dbReference type="ARBA" id="ARBA00006484"/>
    </source>
</evidence>
<evidence type="ECO:0000256" key="2">
    <source>
        <dbReference type="ARBA" id="ARBA00023002"/>
    </source>
</evidence>
<proteinExistence type="inferred from homology"/>
<comment type="similarity">
    <text evidence="1">Belongs to the short-chain dehydrogenases/reductases (SDR) family.</text>
</comment>
<evidence type="ECO:0000313" key="3">
    <source>
        <dbReference type="EMBL" id="MFD1045469.1"/>
    </source>
</evidence>
<dbReference type="InterPro" id="IPR002347">
    <property type="entry name" value="SDR_fam"/>
</dbReference>
<dbReference type="EC" id="1.-.-.-" evidence="3"/>
<protein>
    <submittedName>
        <fullName evidence="3">SDR family NAD(P)-dependent oxidoreductase</fullName>
        <ecNumber evidence="3">1.-.-.-</ecNumber>
    </submittedName>
</protein>
<dbReference type="PRINTS" id="PR00081">
    <property type="entry name" value="GDHRDH"/>
</dbReference>
<evidence type="ECO:0000313" key="4">
    <source>
        <dbReference type="Proteomes" id="UP001597045"/>
    </source>
</evidence>
<dbReference type="GO" id="GO:0016491">
    <property type="term" value="F:oxidoreductase activity"/>
    <property type="evidence" value="ECO:0007669"/>
    <property type="project" value="UniProtKB-KW"/>
</dbReference>
<dbReference type="Pfam" id="PF00106">
    <property type="entry name" value="adh_short"/>
    <property type="match status" value="1"/>
</dbReference>
<dbReference type="InterPro" id="IPR036291">
    <property type="entry name" value="NAD(P)-bd_dom_sf"/>
</dbReference>
<reference evidence="4" key="1">
    <citation type="journal article" date="2019" name="Int. J. Syst. Evol. Microbiol.">
        <title>The Global Catalogue of Microorganisms (GCM) 10K type strain sequencing project: providing services to taxonomists for standard genome sequencing and annotation.</title>
        <authorList>
            <consortium name="The Broad Institute Genomics Platform"/>
            <consortium name="The Broad Institute Genome Sequencing Center for Infectious Disease"/>
            <person name="Wu L."/>
            <person name="Ma J."/>
        </authorList>
    </citation>
    <scope>NUCLEOTIDE SEQUENCE [LARGE SCALE GENOMIC DNA]</scope>
    <source>
        <strain evidence="4">JCM 31486</strain>
    </source>
</reference>
<name>A0ABW3M777_9PSEU</name>
<feature type="non-terminal residue" evidence="3">
    <location>
        <position position="1"/>
    </location>
</feature>
<organism evidence="3 4">
    <name type="scientific">Kibdelosporangium lantanae</name>
    <dbReference type="NCBI Taxonomy" id="1497396"/>
    <lineage>
        <taxon>Bacteria</taxon>
        <taxon>Bacillati</taxon>
        <taxon>Actinomycetota</taxon>
        <taxon>Actinomycetes</taxon>
        <taxon>Pseudonocardiales</taxon>
        <taxon>Pseudonocardiaceae</taxon>
        <taxon>Kibdelosporangium</taxon>
    </lineage>
</organism>
<dbReference type="PANTHER" id="PTHR44196:SF2">
    <property type="entry name" value="SHORT-CHAIN DEHYDROGENASE-RELATED"/>
    <property type="match status" value="1"/>
</dbReference>
<keyword evidence="2 3" id="KW-0560">Oxidoreductase</keyword>
<keyword evidence="4" id="KW-1185">Reference proteome</keyword>
<accession>A0ABW3M777</accession>
<gene>
    <name evidence="3" type="ORF">ACFQ1S_07655</name>
</gene>
<dbReference type="EMBL" id="JBHTIS010000310">
    <property type="protein sequence ID" value="MFD1045469.1"/>
    <property type="molecule type" value="Genomic_DNA"/>
</dbReference>
<dbReference type="Gene3D" id="3.40.50.720">
    <property type="entry name" value="NAD(P)-binding Rossmann-like Domain"/>
    <property type="match status" value="1"/>
</dbReference>
<dbReference type="SUPFAM" id="SSF51735">
    <property type="entry name" value="NAD(P)-binding Rossmann-fold domains"/>
    <property type="match status" value="1"/>
</dbReference>